<dbReference type="Proteomes" id="UP001162907">
    <property type="component" value="Chromosome"/>
</dbReference>
<name>A0ABY3PXT1_9PSED</name>
<dbReference type="EMBL" id="CP075567">
    <property type="protein sequence ID" value="UFP98549.1"/>
    <property type="molecule type" value="Genomic_DNA"/>
</dbReference>
<keyword evidence="2" id="KW-1185">Reference proteome</keyword>
<proteinExistence type="predicted"/>
<evidence type="ECO:0000313" key="2">
    <source>
        <dbReference type="Proteomes" id="UP001162907"/>
    </source>
</evidence>
<accession>A0ABY3PXT1</accession>
<dbReference type="InterPro" id="IPR024410">
    <property type="entry name" value="Phage_TAC_12"/>
</dbReference>
<dbReference type="Pfam" id="PF16459">
    <property type="entry name" value="Phage_TAC_13"/>
    <property type="match status" value="1"/>
</dbReference>
<reference evidence="1 2" key="1">
    <citation type="journal article" date="2022" name="Int. J. Syst. Evol. Microbiol.">
        <title>Pseudomonas fitomaticsae sp. nov., isolated at Marimurtra Botanical Garden in Blanes, Catalonia, Spain.</title>
        <authorList>
            <person name="Atanasov K.E."/>
            <person name="Galbis D.M."/>
            <person name="Cornado D."/>
            <person name="Serpico A."/>
            <person name="Sanchez G."/>
            <person name="Bosch M."/>
            <person name="Ferrer A."/>
            <person name="Altabella T."/>
        </authorList>
    </citation>
    <scope>NUCLEOTIDE SEQUENCE [LARGE SCALE GENOMIC DNA]</scope>
    <source>
        <strain evidence="1 2">FIT81</strain>
    </source>
</reference>
<gene>
    <name evidence="1" type="ORF">KJY40_21240</name>
</gene>
<protein>
    <submittedName>
        <fullName evidence="1">Phage tail assembly chaperone family protein, TAC</fullName>
    </submittedName>
</protein>
<organism evidence="1 2">
    <name type="scientific">Pseudomonas fitomaticsae</name>
    <dbReference type="NCBI Taxonomy" id="2837969"/>
    <lineage>
        <taxon>Bacteria</taxon>
        <taxon>Pseudomonadati</taxon>
        <taxon>Pseudomonadota</taxon>
        <taxon>Gammaproteobacteria</taxon>
        <taxon>Pseudomonadales</taxon>
        <taxon>Pseudomonadaceae</taxon>
        <taxon>Pseudomonas</taxon>
    </lineage>
</organism>
<evidence type="ECO:0000313" key="1">
    <source>
        <dbReference type="EMBL" id="UFP98549.1"/>
    </source>
</evidence>
<dbReference type="RefSeq" id="WP_230732605.1">
    <property type="nucleotide sequence ID" value="NZ_CP075567.1"/>
</dbReference>
<sequence length="119" mass="12585">MDLSIKALTAAGAFVAPPVKKDITWHAGGKVQKASIYVRQESFVELTEGWKNEGQGADRLAARIASNILKKDGTPVFTVEDVLGSESSGHGPLSAELTIVLLNAISEANGAVKEDQPKK</sequence>